<dbReference type="AlphaFoldDB" id="A0A382GE29"/>
<dbReference type="Gene3D" id="3.40.50.10540">
    <property type="entry name" value="Crotonobetainyl-coa:carnitine coa-transferase, domain 1"/>
    <property type="match status" value="1"/>
</dbReference>
<dbReference type="InterPro" id="IPR003673">
    <property type="entry name" value="CoA-Trfase_fam_III"/>
</dbReference>
<reference evidence="2" key="1">
    <citation type="submission" date="2018-05" db="EMBL/GenBank/DDBJ databases">
        <authorList>
            <person name="Lanie J.A."/>
            <person name="Ng W.-L."/>
            <person name="Kazmierczak K.M."/>
            <person name="Andrzejewski T.M."/>
            <person name="Davidsen T.M."/>
            <person name="Wayne K.J."/>
            <person name="Tettelin H."/>
            <person name="Glass J.I."/>
            <person name="Rusch D."/>
            <person name="Podicherti R."/>
            <person name="Tsui H.-C.T."/>
            <person name="Winkler M.E."/>
        </authorList>
    </citation>
    <scope>NUCLEOTIDE SEQUENCE</scope>
</reference>
<dbReference type="Pfam" id="PF02515">
    <property type="entry name" value="CoA_transf_3"/>
    <property type="match status" value="1"/>
</dbReference>
<evidence type="ECO:0000313" key="2">
    <source>
        <dbReference type="EMBL" id="SVB73486.1"/>
    </source>
</evidence>
<proteinExistence type="predicted"/>
<dbReference type="EMBL" id="UINC01055047">
    <property type="protein sequence ID" value="SVB73486.1"/>
    <property type="molecule type" value="Genomic_DNA"/>
</dbReference>
<evidence type="ECO:0000256" key="1">
    <source>
        <dbReference type="ARBA" id="ARBA00022679"/>
    </source>
</evidence>
<keyword evidence="1" id="KW-0808">Transferase</keyword>
<name>A0A382GE29_9ZZZZ</name>
<dbReference type="SUPFAM" id="SSF89796">
    <property type="entry name" value="CoA-transferase family III (CaiB/BaiF)"/>
    <property type="match status" value="1"/>
</dbReference>
<dbReference type="InterPro" id="IPR023606">
    <property type="entry name" value="CoA-Trfase_III_dom_1_sf"/>
</dbReference>
<sequence length="126" mass="13591">MNTTLARPLDGVKIVDFSNMLMAPYATQILGDMGADVIKVEAPGGDPVRLVGPSRNQGMGAIFLNCNRSKRSIVLDVKHPDGLKAVMDLTKSADAMVYNRRPQVMARLGLSYESVSAVNPRIIYAG</sequence>
<evidence type="ECO:0008006" key="3">
    <source>
        <dbReference type="Google" id="ProtNLM"/>
    </source>
</evidence>
<organism evidence="2">
    <name type="scientific">marine metagenome</name>
    <dbReference type="NCBI Taxonomy" id="408172"/>
    <lineage>
        <taxon>unclassified sequences</taxon>
        <taxon>metagenomes</taxon>
        <taxon>ecological metagenomes</taxon>
    </lineage>
</organism>
<protein>
    <recommendedName>
        <fullName evidence="3">CoA transferase</fullName>
    </recommendedName>
</protein>
<dbReference type="GO" id="GO:0008410">
    <property type="term" value="F:CoA-transferase activity"/>
    <property type="evidence" value="ECO:0007669"/>
    <property type="project" value="TreeGrafter"/>
</dbReference>
<gene>
    <name evidence="2" type="ORF">METZ01_LOCUS226340</name>
</gene>
<accession>A0A382GE29</accession>
<feature type="non-terminal residue" evidence="2">
    <location>
        <position position="126"/>
    </location>
</feature>
<dbReference type="PANTHER" id="PTHR48207:SF4">
    <property type="entry name" value="BLL6097 PROTEIN"/>
    <property type="match status" value="1"/>
</dbReference>
<dbReference type="PANTHER" id="PTHR48207">
    <property type="entry name" value="SUCCINATE--HYDROXYMETHYLGLUTARATE COA-TRANSFERASE"/>
    <property type="match status" value="1"/>
</dbReference>
<dbReference type="InterPro" id="IPR050483">
    <property type="entry name" value="CoA-transferase_III_domain"/>
</dbReference>